<reference evidence="14 15" key="1">
    <citation type="submission" date="2021-01" db="EMBL/GenBank/DDBJ databases">
        <title>Genomic Encyclopedia of Type Strains, Phase IV (KMG-IV): sequencing the most valuable type-strain genomes for metagenomic binning, comparative biology and taxonomic classification.</title>
        <authorList>
            <person name="Goeker M."/>
        </authorList>
    </citation>
    <scope>NUCLEOTIDE SEQUENCE [LARGE SCALE GENOMIC DNA]</scope>
    <source>
        <strain evidence="14 15">DSM 6130</strain>
    </source>
</reference>
<accession>A0ABS2T6V6</accession>
<dbReference type="Proteomes" id="UP000758856">
    <property type="component" value="Unassembled WGS sequence"/>
</dbReference>
<dbReference type="InterPro" id="IPR043427">
    <property type="entry name" value="YscJ/FliF"/>
</dbReference>
<dbReference type="EMBL" id="JAFBCY010000001">
    <property type="protein sequence ID" value="MBM7850774.1"/>
    <property type="molecule type" value="Genomic_DNA"/>
</dbReference>
<sequence>MNGFVGFLRSFGAGRIAAMLAVALALVGFFAFTIVRFSQPQMVALFTDLSMTDSAAIIKELEQQNVPYELRNEGAGILVPKENAAKLRMGLAEKRLPSGGGVGWEIFDKGDGFSATSFVQNVNHLRALEGELARSISSLNRVDAARVHLVIPEKPLFTRDAPQPSASIVVRVRGDLDGGEVRAIRHLVASAVQGLKPEKISLVDEGGRLLADGAEGEDGGTAAAEERTVTLERRLRERAEAILGRIVGPDRARVEVRAEMDNTKSTVTADTFDPESRVVRSTQTREESSQSSQPVDQTVSVGNQIPNGAAAQAQAPAATGPKDASNKTEEVVNYEISRTTRTEVKDAGRLKRISVAVLVDGVYTQSANGDAAYAPRSQEELDRIGALVRSAVGFDQARGDVLEVVNLRFATMPASQSAGDAPGMFDFSRDDLMRWAELGVLALLTVLVLLVVVRPLVRKALSPDRVMLVANGAGGVSIVGAGDAGGAGGVVQLTAGGTPALASPDGSVAGLPAGTDAEAAQRIAIAELSGRVQSQSVQRIGELVQNNPNETVAIIRQWLQEPA</sequence>
<keyword evidence="4" id="KW-1003">Cell membrane</keyword>
<keyword evidence="6 11" id="KW-1133">Transmembrane helix</keyword>
<dbReference type="PANTHER" id="PTHR30046">
    <property type="entry name" value="FLAGELLAR M-RING PROTEIN"/>
    <property type="match status" value="1"/>
</dbReference>
<feature type="compositionally biased region" description="Low complexity" evidence="10">
    <location>
        <begin position="309"/>
        <end position="318"/>
    </location>
</feature>
<keyword evidence="15" id="KW-1185">Reference proteome</keyword>
<dbReference type="InterPro" id="IPR045851">
    <property type="entry name" value="AMP-bd_C_sf"/>
</dbReference>
<evidence type="ECO:0000313" key="14">
    <source>
        <dbReference type="EMBL" id="MBM7850774.1"/>
    </source>
</evidence>
<evidence type="ECO:0000256" key="10">
    <source>
        <dbReference type="SAM" id="MobiDB-lite"/>
    </source>
</evidence>
<feature type="transmembrane region" description="Helical" evidence="11">
    <location>
        <begin position="12"/>
        <end position="35"/>
    </location>
</feature>
<gene>
    <name evidence="14" type="ORF">JOD31_000986</name>
</gene>
<feature type="domain" description="Flagellar M-ring N-terminal" evidence="12">
    <location>
        <begin position="38"/>
        <end position="211"/>
    </location>
</feature>
<evidence type="ECO:0000256" key="7">
    <source>
        <dbReference type="ARBA" id="ARBA00023136"/>
    </source>
</evidence>
<dbReference type="InterPro" id="IPR006182">
    <property type="entry name" value="FliF_N_dom"/>
</dbReference>
<comment type="function">
    <text evidence="9">The M ring may be actively involved in energy transduction.</text>
</comment>
<organism evidence="14 15">
    <name type="scientific">Methylopila capsulata</name>
    <dbReference type="NCBI Taxonomy" id="61654"/>
    <lineage>
        <taxon>Bacteria</taxon>
        <taxon>Pseudomonadati</taxon>
        <taxon>Pseudomonadota</taxon>
        <taxon>Alphaproteobacteria</taxon>
        <taxon>Hyphomicrobiales</taxon>
        <taxon>Methylopilaceae</taxon>
        <taxon>Methylopila</taxon>
    </lineage>
</organism>
<comment type="caution">
    <text evidence="14">The sequence shown here is derived from an EMBL/GenBank/DDBJ whole genome shotgun (WGS) entry which is preliminary data.</text>
</comment>
<evidence type="ECO:0000256" key="5">
    <source>
        <dbReference type="ARBA" id="ARBA00022692"/>
    </source>
</evidence>
<dbReference type="PANTHER" id="PTHR30046:SF0">
    <property type="entry name" value="FLAGELLAR M-RING PROTEIN"/>
    <property type="match status" value="1"/>
</dbReference>
<evidence type="ECO:0000259" key="13">
    <source>
        <dbReference type="Pfam" id="PF08345"/>
    </source>
</evidence>
<feature type="compositionally biased region" description="Polar residues" evidence="10">
    <location>
        <begin position="294"/>
        <end position="306"/>
    </location>
</feature>
<feature type="transmembrane region" description="Helical" evidence="11">
    <location>
        <begin position="438"/>
        <end position="457"/>
    </location>
</feature>
<evidence type="ECO:0000313" key="15">
    <source>
        <dbReference type="Proteomes" id="UP000758856"/>
    </source>
</evidence>
<evidence type="ECO:0000256" key="3">
    <source>
        <dbReference type="ARBA" id="ARBA00007971"/>
    </source>
</evidence>
<evidence type="ECO:0000256" key="2">
    <source>
        <dbReference type="ARBA" id="ARBA00004651"/>
    </source>
</evidence>
<dbReference type="InterPro" id="IPR000067">
    <property type="entry name" value="FlgMring_FliF"/>
</dbReference>
<evidence type="ECO:0000256" key="6">
    <source>
        <dbReference type="ARBA" id="ARBA00022989"/>
    </source>
</evidence>
<keyword evidence="14" id="KW-0282">Flagellum</keyword>
<comment type="similarity">
    <text evidence="3 9">Belongs to the FliF family.</text>
</comment>
<evidence type="ECO:0000256" key="1">
    <source>
        <dbReference type="ARBA" id="ARBA00004117"/>
    </source>
</evidence>
<dbReference type="RefSeq" id="WP_204949157.1">
    <property type="nucleotide sequence ID" value="NZ_BSFF01000002.1"/>
</dbReference>
<name>A0ABS2T6V6_9HYPH</name>
<dbReference type="InterPro" id="IPR013556">
    <property type="entry name" value="Flag_M-ring_C"/>
</dbReference>
<dbReference type="PRINTS" id="PR01009">
    <property type="entry name" value="FLGMRINGFLIF"/>
</dbReference>
<evidence type="ECO:0000256" key="4">
    <source>
        <dbReference type="ARBA" id="ARBA00022475"/>
    </source>
</evidence>
<keyword evidence="14" id="KW-0966">Cell projection</keyword>
<keyword evidence="7 11" id="KW-0472">Membrane</keyword>
<evidence type="ECO:0000259" key="12">
    <source>
        <dbReference type="Pfam" id="PF01514"/>
    </source>
</evidence>
<dbReference type="Pfam" id="PF01514">
    <property type="entry name" value="YscJ_FliF"/>
    <property type="match status" value="1"/>
</dbReference>
<feature type="region of interest" description="Disordered" evidence="10">
    <location>
        <begin position="257"/>
        <end position="331"/>
    </location>
</feature>
<comment type="subcellular location">
    <subcellularLocation>
        <location evidence="1 9">Bacterial flagellum basal body</location>
    </subcellularLocation>
    <subcellularLocation>
        <location evidence="2">Cell membrane</location>
        <topology evidence="2">Multi-pass membrane protein</topology>
    </subcellularLocation>
</comment>
<evidence type="ECO:0000256" key="9">
    <source>
        <dbReference type="PIRNR" id="PIRNR004862"/>
    </source>
</evidence>
<dbReference type="PIRSF" id="PIRSF004862">
    <property type="entry name" value="FliF"/>
    <property type="match status" value="1"/>
</dbReference>
<feature type="domain" description="Flagellar M-ring C-terminal" evidence="13">
    <location>
        <begin position="243"/>
        <end position="409"/>
    </location>
</feature>
<protein>
    <recommendedName>
        <fullName evidence="9">Flagellar M-ring protein</fullName>
    </recommendedName>
</protein>
<evidence type="ECO:0000256" key="11">
    <source>
        <dbReference type="SAM" id="Phobius"/>
    </source>
</evidence>
<dbReference type="Pfam" id="PF08345">
    <property type="entry name" value="YscJ_FliF_C"/>
    <property type="match status" value="1"/>
</dbReference>
<proteinExistence type="inferred from homology"/>
<dbReference type="Gene3D" id="3.30.300.30">
    <property type="match status" value="1"/>
</dbReference>
<keyword evidence="8 9" id="KW-0975">Bacterial flagellum</keyword>
<dbReference type="NCBIfam" id="TIGR00206">
    <property type="entry name" value="fliF"/>
    <property type="match status" value="1"/>
</dbReference>
<keyword evidence="5 11" id="KW-0812">Transmembrane</keyword>
<evidence type="ECO:0000256" key="8">
    <source>
        <dbReference type="ARBA" id="ARBA00023143"/>
    </source>
</evidence>
<feature type="compositionally biased region" description="Basic and acidic residues" evidence="10">
    <location>
        <begin position="274"/>
        <end position="288"/>
    </location>
</feature>
<keyword evidence="14" id="KW-0969">Cilium</keyword>